<proteinExistence type="predicted"/>
<dbReference type="EMBL" id="JAEFBJ010000009">
    <property type="protein sequence ID" value="KAG7572357.1"/>
    <property type="molecule type" value="Genomic_DNA"/>
</dbReference>
<name>A0A8T2AHV7_ARASU</name>
<evidence type="ECO:0000313" key="2">
    <source>
        <dbReference type="Proteomes" id="UP000694251"/>
    </source>
</evidence>
<keyword evidence="2" id="KW-1185">Reference proteome</keyword>
<feature type="non-terminal residue" evidence="1">
    <location>
        <position position="41"/>
    </location>
</feature>
<organism evidence="1 2">
    <name type="scientific">Arabidopsis suecica</name>
    <name type="common">Swedish thale-cress</name>
    <name type="synonym">Cardaminopsis suecica</name>
    <dbReference type="NCBI Taxonomy" id="45249"/>
    <lineage>
        <taxon>Eukaryota</taxon>
        <taxon>Viridiplantae</taxon>
        <taxon>Streptophyta</taxon>
        <taxon>Embryophyta</taxon>
        <taxon>Tracheophyta</taxon>
        <taxon>Spermatophyta</taxon>
        <taxon>Magnoliopsida</taxon>
        <taxon>eudicotyledons</taxon>
        <taxon>Gunneridae</taxon>
        <taxon>Pentapetalae</taxon>
        <taxon>rosids</taxon>
        <taxon>malvids</taxon>
        <taxon>Brassicales</taxon>
        <taxon>Brassicaceae</taxon>
        <taxon>Camelineae</taxon>
        <taxon>Arabidopsis</taxon>
    </lineage>
</organism>
<gene>
    <name evidence="1" type="ORF">ISN44_As09g007280</name>
</gene>
<sequence>GSEKATLLEKVHEQVDAYFDLQRPKLNLTCDVVNFIQFRKY</sequence>
<evidence type="ECO:0000313" key="1">
    <source>
        <dbReference type="EMBL" id="KAG7572357.1"/>
    </source>
</evidence>
<comment type="caution">
    <text evidence="1">The sequence shown here is derived from an EMBL/GenBank/DDBJ whole genome shotgun (WGS) entry which is preliminary data.</text>
</comment>
<feature type="non-terminal residue" evidence="1">
    <location>
        <position position="1"/>
    </location>
</feature>
<dbReference type="AlphaFoldDB" id="A0A8T2AHV7"/>
<dbReference type="Proteomes" id="UP000694251">
    <property type="component" value="Chromosome 9"/>
</dbReference>
<reference evidence="1 2" key="1">
    <citation type="submission" date="2020-12" db="EMBL/GenBank/DDBJ databases">
        <title>Concerted genomic and epigenomic changes stabilize Arabidopsis allopolyploids.</title>
        <authorList>
            <person name="Chen Z."/>
        </authorList>
    </citation>
    <scope>NUCLEOTIDE SEQUENCE [LARGE SCALE GENOMIC DNA]</scope>
    <source>
        <strain evidence="1">As9502</strain>
        <tissue evidence="1">Leaf</tissue>
    </source>
</reference>
<protein>
    <submittedName>
        <fullName evidence="1">Uncharacterized protein</fullName>
    </submittedName>
</protein>
<accession>A0A8T2AHV7</accession>